<proteinExistence type="predicted"/>
<gene>
    <name evidence="1" type="ORF">NRB20_29900</name>
</gene>
<reference evidence="1 2" key="1">
    <citation type="submission" date="2019-10" db="EMBL/GenBank/DDBJ databases">
        <title>Nocardia macrotermitis sp. nov. and Nocardia aurantia sp. nov., isolated from the gut of fungus growing-termite Macrotermes natalensis.</title>
        <authorList>
            <person name="Benndorf R."/>
            <person name="Schwitalla J."/>
            <person name="Martin K."/>
            <person name="De Beer W."/>
            <person name="Kaster A.-K."/>
            <person name="Vollmers J."/>
            <person name="Poulsen M."/>
            <person name="Beemelmanns C."/>
        </authorList>
    </citation>
    <scope>NUCLEOTIDE SEQUENCE [LARGE SCALE GENOMIC DNA]</scope>
    <source>
        <strain evidence="1 2">RB20</strain>
    </source>
</reference>
<dbReference type="EMBL" id="WEGK01000005">
    <property type="protein sequence ID" value="MQY19895.1"/>
    <property type="molecule type" value="Genomic_DNA"/>
</dbReference>
<keyword evidence="2" id="KW-1185">Reference proteome</keyword>
<organism evidence="1 2">
    <name type="scientific">Nocardia macrotermitis</name>
    <dbReference type="NCBI Taxonomy" id="2585198"/>
    <lineage>
        <taxon>Bacteria</taxon>
        <taxon>Bacillati</taxon>
        <taxon>Actinomycetota</taxon>
        <taxon>Actinomycetes</taxon>
        <taxon>Mycobacteriales</taxon>
        <taxon>Nocardiaceae</taxon>
        <taxon>Nocardia</taxon>
    </lineage>
</organism>
<evidence type="ECO:0000313" key="1">
    <source>
        <dbReference type="EMBL" id="MQY19895.1"/>
    </source>
</evidence>
<protein>
    <submittedName>
        <fullName evidence="1">Uncharacterized protein</fullName>
    </submittedName>
</protein>
<sequence>MTSGAVMGQPMVGRAGVRCGDPRGRGAGARAGASRMRCGDPGGWGVGVRGGASPGCGVVMRVAGGVGVRGGASRTRCGDPGGWGCGCSWWGEPGVAVWRFAWPGVGVRGGASPGRGVVIRVAGGAGVRGGASPGRGVVMRVVGGAGARGGASLRVRRTVAWGVVGPVVVRDRPLVGAQGFRVWVCSVGGGRREWWRWWRSMVGRGMGCGA</sequence>
<accession>A0A7K0D2F5</accession>
<dbReference type="AlphaFoldDB" id="A0A7K0D2F5"/>
<comment type="caution">
    <text evidence="1">The sequence shown here is derived from an EMBL/GenBank/DDBJ whole genome shotgun (WGS) entry which is preliminary data.</text>
</comment>
<evidence type="ECO:0000313" key="2">
    <source>
        <dbReference type="Proteomes" id="UP000438448"/>
    </source>
</evidence>
<dbReference type="Proteomes" id="UP000438448">
    <property type="component" value="Unassembled WGS sequence"/>
</dbReference>
<name>A0A7K0D2F5_9NOCA</name>